<evidence type="ECO:0000256" key="1">
    <source>
        <dbReference type="SAM" id="Coils"/>
    </source>
</evidence>
<feature type="coiled-coil region" evidence="1">
    <location>
        <begin position="144"/>
        <end position="234"/>
    </location>
</feature>
<reference evidence="4" key="1">
    <citation type="submission" date="2017-06" db="EMBL/GenBank/DDBJ databases">
        <authorList>
            <person name="Varghese N."/>
            <person name="Submissions S."/>
        </authorList>
    </citation>
    <scope>NUCLEOTIDE SEQUENCE [LARGE SCALE GENOMIC DNA]</scope>
    <source>
        <strain evidence="4">NKM1</strain>
    </source>
</reference>
<feature type="chain" id="PRO_5013031691" description="DNA repair ATPase" evidence="2">
    <location>
        <begin position="27"/>
        <end position="239"/>
    </location>
</feature>
<protein>
    <recommendedName>
        <fullName evidence="5">DNA repair ATPase</fullName>
    </recommendedName>
</protein>
<dbReference type="AlphaFoldDB" id="A0A239BE49"/>
<evidence type="ECO:0008006" key="5">
    <source>
        <dbReference type="Google" id="ProtNLM"/>
    </source>
</evidence>
<sequence>MPNFIFESAKRLVLVLFLLFTGVCQAQSIEIREKEQEVNGVKRRGQQLVVQLDHKTVEKAWKEHLQGMGKVKTSRGVFTVEGAAISAVSEEPLQIISTVNSDALGSYVWWSLDTGLTYVGKSTTPAAYAAAEDLLRGFAKKLYRDDVLRQINEAEEVLRATKAEQERVVKEANSIQASIEKNRQHKLELEAALQRNAEELKQLEQNVQHNARQQELSRQRVQEMEQAVEAVRAKLSEIK</sequence>
<keyword evidence="2" id="KW-0732">Signal</keyword>
<proteinExistence type="predicted"/>
<accession>A0A239BE49</accession>
<organism evidence="3 4">
    <name type="scientific">Pontibacter ummariensis</name>
    <dbReference type="NCBI Taxonomy" id="1610492"/>
    <lineage>
        <taxon>Bacteria</taxon>
        <taxon>Pseudomonadati</taxon>
        <taxon>Bacteroidota</taxon>
        <taxon>Cytophagia</taxon>
        <taxon>Cytophagales</taxon>
        <taxon>Hymenobacteraceae</taxon>
        <taxon>Pontibacter</taxon>
    </lineage>
</organism>
<keyword evidence="1" id="KW-0175">Coiled coil</keyword>
<evidence type="ECO:0000313" key="4">
    <source>
        <dbReference type="Proteomes" id="UP000198432"/>
    </source>
</evidence>
<name>A0A239BE49_9BACT</name>
<evidence type="ECO:0000313" key="3">
    <source>
        <dbReference type="EMBL" id="SNS05323.1"/>
    </source>
</evidence>
<dbReference type="OrthoDB" id="849922at2"/>
<gene>
    <name evidence="3" type="ORF">SAMN06296052_101294</name>
</gene>
<dbReference type="EMBL" id="FZOQ01000001">
    <property type="protein sequence ID" value="SNS05323.1"/>
    <property type="molecule type" value="Genomic_DNA"/>
</dbReference>
<feature type="signal peptide" evidence="2">
    <location>
        <begin position="1"/>
        <end position="26"/>
    </location>
</feature>
<dbReference type="RefSeq" id="WP_089317367.1">
    <property type="nucleotide sequence ID" value="NZ_FZOQ01000001.1"/>
</dbReference>
<evidence type="ECO:0000256" key="2">
    <source>
        <dbReference type="SAM" id="SignalP"/>
    </source>
</evidence>
<dbReference type="Proteomes" id="UP000198432">
    <property type="component" value="Unassembled WGS sequence"/>
</dbReference>
<keyword evidence="4" id="KW-1185">Reference proteome</keyword>